<sequence length="53" mass="6076">WGRARMKPDPYQSFRIPCSCHGRPARASGPGRWRTADSRTLRLPSRSHGRDAR</sequence>
<feature type="region of interest" description="Disordered" evidence="1">
    <location>
        <begin position="19"/>
        <end position="53"/>
    </location>
</feature>
<dbReference type="AlphaFoldDB" id="A0A6J4NRI2"/>
<organism evidence="2">
    <name type="scientific">uncultured Phycisphaerae bacterium</name>
    <dbReference type="NCBI Taxonomy" id="904963"/>
    <lineage>
        <taxon>Bacteria</taxon>
        <taxon>Pseudomonadati</taxon>
        <taxon>Planctomycetota</taxon>
        <taxon>Phycisphaerae</taxon>
        <taxon>environmental samples</taxon>
    </lineage>
</organism>
<accession>A0A6J4NRI2</accession>
<reference evidence="2" key="1">
    <citation type="submission" date="2020-02" db="EMBL/GenBank/DDBJ databases">
        <authorList>
            <person name="Meier V. D."/>
        </authorList>
    </citation>
    <scope>NUCLEOTIDE SEQUENCE</scope>
    <source>
        <strain evidence="2">AVDCRST_MAG64</strain>
    </source>
</reference>
<dbReference type="EMBL" id="CADCUQ010000317">
    <property type="protein sequence ID" value="CAA9394951.1"/>
    <property type="molecule type" value="Genomic_DNA"/>
</dbReference>
<gene>
    <name evidence="2" type="ORF">AVDCRST_MAG64-1387</name>
</gene>
<feature type="non-terminal residue" evidence="2">
    <location>
        <position position="1"/>
    </location>
</feature>
<name>A0A6J4NRI2_9BACT</name>
<proteinExistence type="predicted"/>
<protein>
    <submittedName>
        <fullName evidence="2">Uncharacterized protein</fullName>
    </submittedName>
</protein>
<evidence type="ECO:0000313" key="2">
    <source>
        <dbReference type="EMBL" id="CAA9394951.1"/>
    </source>
</evidence>
<evidence type="ECO:0000256" key="1">
    <source>
        <dbReference type="SAM" id="MobiDB-lite"/>
    </source>
</evidence>
<feature type="non-terminal residue" evidence="2">
    <location>
        <position position="53"/>
    </location>
</feature>